<dbReference type="EMBL" id="JAFIQS010000004">
    <property type="protein sequence ID" value="KAG5170386.1"/>
    <property type="molecule type" value="Genomic_DNA"/>
</dbReference>
<evidence type="ECO:0000313" key="5">
    <source>
        <dbReference type="EMBL" id="KAG5174483.1"/>
    </source>
</evidence>
<comment type="caution">
    <text evidence="3">The sequence shown here is derived from an EMBL/GenBank/DDBJ whole genome shotgun (WGS) entry which is preliminary data.</text>
</comment>
<dbReference type="GO" id="GO:0006310">
    <property type="term" value="P:DNA recombination"/>
    <property type="evidence" value="ECO:0007669"/>
    <property type="project" value="UniProtKB-KW"/>
</dbReference>
<dbReference type="InterPro" id="IPR013762">
    <property type="entry name" value="Integrase-like_cat_sf"/>
</dbReference>
<dbReference type="PANTHER" id="PTHR34605:SF4">
    <property type="entry name" value="DNA ADENINE METHYLTRANSFERASE"/>
    <property type="match status" value="1"/>
</dbReference>
<dbReference type="GO" id="GO:0003677">
    <property type="term" value="F:DNA binding"/>
    <property type="evidence" value="ECO:0007669"/>
    <property type="project" value="InterPro"/>
</dbReference>
<dbReference type="EMBL" id="JAFIQS010000001">
    <property type="protein sequence ID" value="KAG5174483.1"/>
    <property type="molecule type" value="Genomic_DNA"/>
</dbReference>
<dbReference type="EMBL" id="JAFIQS010000001">
    <property type="protein sequence ID" value="KAG5174480.1"/>
    <property type="molecule type" value="Genomic_DNA"/>
</dbReference>
<reference evidence="3" key="1">
    <citation type="submission" date="2021-02" db="EMBL/GenBank/DDBJ databases">
        <title>Psilocybe cubensis genome.</title>
        <authorList>
            <person name="Mckernan K.J."/>
            <person name="Crawford S."/>
            <person name="Trippe A."/>
            <person name="Kane L.T."/>
            <person name="Mclaughlin S."/>
        </authorList>
    </citation>
    <scope>NUCLEOTIDE SEQUENCE [LARGE SCALE GENOMIC DNA]</scope>
    <source>
        <strain evidence="3">MGC-MH-2018</strain>
    </source>
</reference>
<dbReference type="EMBL" id="JAFIQS010000005">
    <property type="protein sequence ID" value="KAG5168785.1"/>
    <property type="molecule type" value="Genomic_DNA"/>
</dbReference>
<evidence type="ECO:0000313" key="4">
    <source>
        <dbReference type="EMBL" id="KAG5174480.1"/>
    </source>
</evidence>
<dbReference type="InterPro" id="IPR052925">
    <property type="entry name" value="Phage_Integrase-like_Recomb"/>
</dbReference>
<gene>
    <name evidence="4" type="ORF">JR316_001139</name>
    <name evidence="5" type="ORF">JR316_001142</name>
    <name evidence="3" type="ORF">JR316_004775</name>
    <name evidence="2" type="ORF">JR316_005337</name>
</gene>
<sequence>MLSSMVVPSNSIYAGLNSIISGSPSPTIENEPFIPEDVENDLDGETETLPNLSLHDLSSEDLDSHNPTASKWRDTITGASKGVTDKTDADYQRLIKQCIKFLISKNMIKKREDFACCNPPDDAPFFIAAWIMDKCDDIYLDGTLKPTHVVRDSYVHGQKMRASMTYLFGRELGLGSDRWRRNELTGKMIGNPSVSDTVATYMMSLRARKIRNGETPTSARAITSATLKALYDENHKSENYDIKPYAPGSRKEQDSNHWGGGLARRALEAIYTIAFLCLLRSDEVLKIRREHIVYQMNPPGLVLTLPFRKTHQHGGIKPFYLRLLAENEAHLCPVRAMANWLDASEITDGYIFRKIASGDRPSADNIPMTSEQFLELFRNNLLDIGVDPIPYGTHSFRRGGCQYLSSERRWSIRTICEWGGWSTEFSNLTIVRYLISWNDNPTQRREDFFNSDKPPAVKCFMCGRTCHCA</sequence>
<name>A0A8H7Y2P4_PSICU</name>
<accession>A0A8H7Y2P4</accession>
<dbReference type="SUPFAM" id="SSF56349">
    <property type="entry name" value="DNA breaking-rejoining enzymes"/>
    <property type="match status" value="1"/>
</dbReference>
<dbReference type="GO" id="GO:0015074">
    <property type="term" value="P:DNA integration"/>
    <property type="evidence" value="ECO:0007669"/>
    <property type="project" value="InterPro"/>
</dbReference>
<protein>
    <recommendedName>
        <fullName evidence="6">DNA breaking-rejoining enzyme</fullName>
    </recommendedName>
</protein>
<keyword evidence="1" id="KW-0233">DNA recombination</keyword>
<dbReference type="InterPro" id="IPR011010">
    <property type="entry name" value="DNA_brk_join_enz"/>
</dbReference>
<evidence type="ECO:0000313" key="2">
    <source>
        <dbReference type="EMBL" id="KAG5168785.1"/>
    </source>
</evidence>
<dbReference type="AlphaFoldDB" id="A0A8H7Y2P4"/>
<dbReference type="Gene3D" id="1.10.443.10">
    <property type="entry name" value="Intergrase catalytic core"/>
    <property type="match status" value="1"/>
</dbReference>
<proteinExistence type="predicted"/>
<evidence type="ECO:0008006" key="6">
    <source>
        <dbReference type="Google" id="ProtNLM"/>
    </source>
</evidence>
<evidence type="ECO:0000313" key="3">
    <source>
        <dbReference type="EMBL" id="KAG5170386.1"/>
    </source>
</evidence>
<dbReference type="PANTHER" id="PTHR34605">
    <property type="entry name" value="PHAGE_INTEGRASE DOMAIN-CONTAINING PROTEIN"/>
    <property type="match status" value="1"/>
</dbReference>
<evidence type="ECO:0000256" key="1">
    <source>
        <dbReference type="ARBA" id="ARBA00023172"/>
    </source>
</evidence>
<organism evidence="3">
    <name type="scientific">Psilocybe cubensis</name>
    <name type="common">Psychedelic mushroom</name>
    <name type="synonym">Stropharia cubensis</name>
    <dbReference type="NCBI Taxonomy" id="181762"/>
    <lineage>
        <taxon>Eukaryota</taxon>
        <taxon>Fungi</taxon>
        <taxon>Dikarya</taxon>
        <taxon>Basidiomycota</taxon>
        <taxon>Agaricomycotina</taxon>
        <taxon>Agaricomycetes</taxon>
        <taxon>Agaricomycetidae</taxon>
        <taxon>Agaricales</taxon>
        <taxon>Agaricineae</taxon>
        <taxon>Strophariaceae</taxon>
        <taxon>Psilocybe</taxon>
    </lineage>
</organism>